<dbReference type="InterPro" id="IPR032675">
    <property type="entry name" value="LRR_dom_sf"/>
</dbReference>
<feature type="non-terminal residue" evidence="2">
    <location>
        <position position="324"/>
    </location>
</feature>
<evidence type="ECO:0000256" key="1">
    <source>
        <dbReference type="SAM" id="MobiDB-lite"/>
    </source>
</evidence>
<dbReference type="Pfam" id="PF00560">
    <property type="entry name" value="LRR_1"/>
    <property type="match status" value="1"/>
</dbReference>
<feature type="region of interest" description="Disordered" evidence="1">
    <location>
        <begin position="1"/>
        <end position="38"/>
    </location>
</feature>
<dbReference type="InterPro" id="IPR001611">
    <property type="entry name" value="Leu-rich_rpt"/>
</dbReference>
<gene>
    <name evidence="2" type="primary">lrrc23_1</name>
    <name evidence="2" type="ORF">CM83_99259</name>
</gene>
<name>A0A0A9WPM0_LYGHE</name>
<dbReference type="EMBL" id="GBHO01036809">
    <property type="protein sequence ID" value="JAG06795.1"/>
    <property type="molecule type" value="Transcribed_RNA"/>
</dbReference>
<reference evidence="2" key="1">
    <citation type="journal article" date="2014" name="PLoS ONE">
        <title>Transcriptome-Based Identification of ABC Transporters in the Western Tarnished Plant Bug Lygus hesperus.</title>
        <authorList>
            <person name="Hull J.J."/>
            <person name="Chaney K."/>
            <person name="Geib S.M."/>
            <person name="Fabrick J.A."/>
            <person name="Brent C.S."/>
            <person name="Walsh D."/>
            <person name="Lavine L.C."/>
        </authorList>
    </citation>
    <scope>NUCLEOTIDE SEQUENCE</scope>
</reference>
<dbReference type="Gene3D" id="3.80.10.10">
    <property type="entry name" value="Ribonuclease Inhibitor"/>
    <property type="match status" value="1"/>
</dbReference>
<proteinExistence type="predicted"/>
<dbReference type="SUPFAM" id="SSF52058">
    <property type="entry name" value="L domain-like"/>
    <property type="match status" value="1"/>
</dbReference>
<protein>
    <submittedName>
        <fullName evidence="2">Leucine-rich repeat-containing protein 23</fullName>
    </submittedName>
</protein>
<organism evidence="2">
    <name type="scientific">Lygus hesperus</name>
    <name type="common">Western plant bug</name>
    <dbReference type="NCBI Taxonomy" id="30085"/>
    <lineage>
        <taxon>Eukaryota</taxon>
        <taxon>Metazoa</taxon>
        <taxon>Ecdysozoa</taxon>
        <taxon>Arthropoda</taxon>
        <taxon>Hexapoda</taxon>
        <taxon>Insecta</taxon>
        <taxon>Pterygota</taxon>
        <taxon>Neoptera</taxon>
        <taxon>Paraneoptera</taxon>
        <taxon>Hemiptera</taxon>
        <taxon>Heteroptera</taxon>
        <taxon>Panheteroptera</taxon>
        <taxon>Cimicomorpha</taxon>
        <taxon>Miridae</taxon>
        <taxon>Mirini</taxon>
        <taxon>Lygus</taxon>
    </lineage>
</organism>
<reference evidence="2" key="2">
    <citation type="submission" date="2014-07" db="EMBL/GenBank/DDBJ databases">
        <authorList>
            <person name="Hull J."/>
        </authorList>
    </citation>
    <scope>NUCLEOTIDE SEQUENCE</scope>
</reference>
<sequence>MSSSETPFSTADSEVDSTPTEGNVQQRGDGNHIQVTPSCRTLSGFEEYIERSRKNWERISDRFRVDPRIFESSSSASAQGEGAQEDAAWPRKKVQLYEMPEGILKVPEEVPLYEEEEEEGEGAEGEDLIYKIENGLISFEEAIRIQSEETAKEMDLRPGCKVLSFIPPSSLGLVRWIYEADAFVPIKIDLSFFDVQELSVLQCFPYTRVLNLTGNKLRVDNMGFLQYLPNLKVLNVSHNRLYTCDLPSIKLKWVSFKKNRIVWMDPFSYPDLEYLNLDENRLKFVHFLDDEFCPNLLRVSFCRNRMRTTLAQWACSIRYVFLNY</sequence>
<evidence type="ECO:0000313" key="2">
    <source>
        <dbReference type="EMBL" id="JAG06795.1"/>
    </source>
</evidence>
<accession>A0A0A9WPM0</accession>
<dbReference type="AlphaFoldDB" id="A0A0A9WPM0"/>